<keyword evidence="2" id="KW-0238">DNA-binding</keyword>
<dbReference type="InterPro" id="IPR036390">
    <property type="entry name" value="WH_DNA-bd_sf"/>
</dbReference>
<dbReference type="InterPro" id="IPR036388">
    <property type="entry name" value="WH-like_DNA-bd_sf"/>
</dbReference>
<name>A0A1Q8EC90_STRAI</name>
<dbReference type="InterPro" id="IPR011991">
    <property type="entry name" value="ArsR-like_HTH"/>
</dbReference>
<dbReference type="SUPFAM" id="SSF46785">
    <property type="entry name" value="Winged helix' DNA-binding domain"/>
    <property type="match status" value="1"/>
</dbReference>
<dbReference type="NCBIfam" id="NF033788">
    <property type="entry name" value="HTH_metalloreg"/>
    <property type="match status" value="1"/>
</dbReference>
<dbReference type="CDD" id="cd00090">
    <property type="entry name" value="HTH_ARSR"/>
    <property type="match status" value="1"/>
</dbReference>
<protein>
    <recommendedName>
        <fullName evidence="4">HTH arsR-type domain-containing protein</fullName>
    </recommendedName>
</protein>
<dbReference type="Pfam" id="PF01022">
    <property type="entry name" value="HTH_5"/>
    <property type="match status" value="1"/>
</dbReference>
<comment type="caution">
    <text evidence="5">The sequence shown here is derived from an EMBL/GenBank/DDBJ whole genome shotgun (WGS) entry which is preliminary data.</text>
</comment>
<dbReference type="Gene3D" id="1.10.10.10">
    <property type="entry name" value="Winged helix-like DNA-binding domain superfamily/Winged helix DNA-binding domain"/>
    <property type="match status" value="1"/>
</dbReference>
<evidence type="ECO:0000259" key="4">
    <source>
        <dbReference type="PROSITE" id="PS50987"/>
    </source>
</evidence>
<organism evidence="5 6">
    <name type="scientific">Streptococcus acidominimus</name>
    <dbReference type="NCBI Taxonomy" id="1326"/>
    <lineage>
        <taxon>Bacteria</taxon>
        <taxon>Bacillati</taxon>
        <taxon>Bacillota</taxon>
        <taxon>Bacilli</taxon>
        <taxon>Lactobacillales</taxon>
        <taxon>Streptococcaceae</taxon>
        <taxon>Streptococcus</taxon>
    </lineage>
</organism>
<dbReference type="EMBL" id="MSJL01000034">
    <property type="protein sequence ID" value="OLF49397.1"/>
    <property type="molecule type" value="Genomic_DNA"/>
</dbReference>
<dbReference type="PANTHER" id="PTHR33154:SF33">
    <property type="entry name" value="TRANSCRIPTIONAL REPRESSOR SDPR"/>
    <property type="match status" value="1"/>
</dbReference>
<gene>
    <name evidence="5" type="ORF">BU200_07555</name>
</gene>
<proteinExistence type="predicted"/>
<feature type="domain" description="HTH arsR-type" evidence="4">
    <location>
        <begin position="257"/>
        <end position="352"/>
    </location>
</feature>
<evidence type="ECO:0000313" key="6">
    <source>
        <dbReference type="Proteomes" id="UP000186437"/>
    </source>
</evidence>
<evidence type="ECO:0000256" key="1">
    <source>
        <dbReference type="ARBA" id="ARBA00023015"/>
    </source>
</evidence>
<dbReference type="GO" id="GO:0003677">
    <property type="term" value="F:DNA binding"/>
    <property type="evidence" value="ECO:0007669"/>
    <property type="project" value="UniProtKB-KW"/>
</dbReference>
<dbReference type="PROSITE" id="PS50987">
    <property type="entry name" value="HTH_ARSR_2"/>
    <property type="match status" value="1"/>
</dbReference>
<dbReference type="AlphaFoldDB" id="A0A1Q8EC90"/>
<sequence length="352" mass="40856">MVIEMQYEMMKKETIYVCSLELEALLAATHVLLDEEALRQLGGYDRQQVAQWKKNYRFLFESFQAVGKVTAFGILEFLLDSISESFSLEKLEKVILSLPEDERLFRMVPVWAYEWQISQADIAAALVDDQALDHLYDRVSTKETSFLGLSSFLRQNRRYIKEYIALAKEMRSAFSSDFMTSYEEGGQTFKEQIITALETDLPLLVSQQLMGKSFRNRGPYEQYYFIPSLLLPTQCLRLFHEDRTANNRQILFYKLGKKSVSQEQTIAAFKILSDETRYQILRFLAQSQPVKGQDIIRQMKLAPSTISHHMSLLKEAALITEEPVKNAKYYGISKHQIKQLIDILKTDFAIEE</sequence>
<evidence type="ECO:0000313" key="5">
    <source>
        <dbReference type="EMBL" id="OLF49397.1"/>
    </source>
</evidence>
<dbReference type="PANTHER" id="PTHR33154">
    <property type="entry name" value="TRANSCRIPTIONAL REGULATOR, ARSR FAMILY"/>
    <property type="match status" value="1"/>
</dbReference>
<keyword evidence="3" id="KW-0804">Transcription</keyword>
<dbReference type="SMART" id="SM00418">
    <property type="entry name" value="HTH_ARSR"/>
    <property type="match status" value="1"/>
</dbReference>
<dbReference type="GO" id="GO:0003700">
    <property type="term" value="F:DNA-binding transcription factor activity"/>
    <property type="evidence" value="ECO:0007669"/>
    <property type="project" value="InterPro"/>
</dbReference>
<dbReference type="InterPro" id="IPR001845">
    <property type="entry name" value="HTH_ArsR_DNA-bd_dom"/>
</dbReference>
<evidence type="ECO:0000256" key="3">
    <source>
        <dbReference type="ARBA" id="ARBA00023163"/>
    </source>
</evidence>
<dbReference type="InterPro" id="IPR051081">
    <property type="entry name" value="HTH_MetalResp_TranReg"/>
</dbReference>
<keyword evidence="6" id="KW-1185">Reference proteome</keyword>
<reference evidence="6" key="1">
    <citation type="submission" date="2016-12" db="EMBL/GenBank/DDBJ databases">
        <authorList>
            <person name="Gulvik C.A."/>
        </authorList>
    </citation>
    <scope>NUCLEOTIDE SEQUENCE [LARGE SCALE GENOMIC DNA]</scope>
    <source>
        <strain evidence="6">ATCC 51725</strain>
    </source>
</reference>
<dbReference type="Proteomes" id="UP000186437">
    <property type="component" value="Unassembled WGS sequence"/>
</dbReference>
<evidence type="ECO:0000256" key="2">
    <source>
        <dbReference type="ARBA" id="ARBA00023125"/>
    </source>
</evidence>
<accession>A0A1Q8EC90</accession>
<dbReference type="PRINTS" id="PR00778">
    <property type="entry name" value="HTHARSR"/>
</dbReference>
<keyword evidence="1" id="KW-0805">Transcription regulation</keyword>